<dbReference type="PROSITE" id="PS51257">
    <property type="entry name" value="PROKAR_LIPOPROTEIN"/>
    <property type="match status" value="1"/>
</dbReference>
<dbReference type="InterPro" id="IPR010067">
    <property type="entry name" value="ABC_SsuA_sub-bd"/>
</dbReference>
<dbReference type="Proteomes" id="UP000673394">
    <property type="component" value="Unassembled WGS sequence"/>
</dbReference>
<dbReference type="Pfam" id="PF09084">
    <property type="entry name" value="NMT1"/>
    <property type="match status" value="1"/>
</dbReference>
<comment type="caution">
    <text evidence="7">The sequence shown here is derived from an EMBL/GenBank/DDBJ whole genome shotgun (WGS) entry which is preliminary data.</text>
</comment>
<reference evidence="7 8" key="1">
    <citation type="submission" date="2021-04" db="EMBL/GenBank/DDBJ databases">
        <title>Paenibacillus sp. DLE-14 whole genome sequence.</title>
        <authorList>
            <person name="Ham Y.J."/>
        </authorList>
    </citation>
    <scope>NUCLEOTIDE SEQUENCE [LARGE SCALE GENOMIC DNA]</scope>
    <source>
        <strain evidence="7 8">DLE-14</strain>
    </source>
</reference>
<dbReference type="PANTHER" id="PTHR30024">
    <property type="entry name" value="ALIPHATIC SULFONATES-BINDING PROTEIN-RELATED"/>
    <property type="match status" value="1"/>
</dbReference>
<accession>A0ABS5CJC0</accession>
<evidence type="ECO:0000313" key="8">
    <source>
        <dbReference type="Proteomes" id="UP000673394"/>
    </source>
</evidence>
<keyword evidence="3" id="KW-0813">Transport</keyword>
<dbReference type="SUPFAM" id="SSF53850">
    <property type="entry name" value="Periplasmic binding protein-like II"/>
    <property type="match status" value="1"/>
</dbReference>
<evidence type="ECO:0000256" key="5">
    <source>
        <dbReference type="SAM" id="SignalP"/>
    </source>
</evidence>
<evidence type="ECO:0000313" key="7">
    <source>
        <dbReference type="EMBL" id="MBP3965985.1"/>
    </source>
</evidence>
<feature type="chain" id="PRO_5045992864" evidence="5">
    <location>
        <begin position="23"/>
        <end position="330"/>
    </location>
</feature>
<feature type="domain" description="Solute-binding protein family 3/N-terminal" evidence="6">
    <location>
        <begin position="36"/>
        <end position="252"/>
    </location>
</feature>
<keyword evidence="4 5" id="KW-0732">Signal</keyword>
<comment type="similarity">
    <text evidence="2">Belongs to the bacterial solute-binding protein SsuA/TauA family.</text>
</comment>
<evidence type="ECO:0000256" key="4">
    <source>
        <dbReference type="ARBA" id="ARBA00022729"/>
    </source>
</evidence>
<dbReference type="EMBL" id="JAGKSP010000014">
    <property type="protein sequence ID" value="MBP3965985.1"/>
    <property type="molecule type" value="Genomic_DNA"/>
</dbReference>
<gene>
    <name evidence="7" type="ORF">I8J30_25095</name>
</gene>
<proteinExistence type="inferred from homology"/>
<keyword evidence="8" id="KW-1185">Reference proteome</keyword>
<dbReference type="InterPro" id="IPR001638">
    <property type="entry name" value="Solute-binding_3/MltF_N"/>
</dbReference>
<evidence type="ECO:0000256" key="3">
    <source>
        <dbReference type="ARBA" id="ARBA00022448"/>
    </source>
</evidence>
<dbReference type="PANTHER" id="PTHR30024:SF47">
    <property type="entry name" value="TAURINE-BINDING PERIPLASMIC PROTEIN"/>
    <property type="match status" value="1"/>
</dbReference>
<dbReference type="NCBIfam" id="TIGR01728">
    <property type="entry name" value="SsuA_fam"/>
    <property type="match status" value="1"/>
</dbReference>
<evidence type="ECO:0000256" key="2">
    <source>
        <dbReference type="ARBA" id="ARBA00010742"/>
    </source>
</evidence>
<protein>
    <submittedName>
        <fullName evidence="7">Aliphatic sulfonate ABC transporter substrate-binding protein</fullName>
    </submittedName>
</protein>
<dbReference type="Gene3D" id="3.40.190.10">
    <property type="entry name" value="Periplasmic binding protein-like II"/>
    <property type="match status" value="2"/>
</dbReference>
<feature type="signal peptide" evidence="5">
    <location>
        <begin position="1"/>
        <end position="22"/>
    </location>
</feature>
<evidence type="ECO:0000259" key="6">
    <source>
        <dbReference type="SMART" id="SM00062"/>
    </source>
</evidence>
<dbReference type="SMART" id="SM00062">
    <property type="entry name" value="PBPb"/>
    <property type="match status" value="1"/>
</dbReference>
<dbReference type="InterPro" id="IPR015168">
    <property type="entry name" value="SsuA/THI5"/>
</dbReference>
<sequence length="330" mass="35603">MRTRLPLLLLIIMLTSALMLSACSKSTSGSEKDDITLRVAYNLWVGSAGLFVAESKGFFEEAGVKVELIQFPSPTEATQALISGNVDIALTTLDTAVMVKTNELQGQHLKVFSFTDLSMGADGIVASKDIKTIADLKGKTVAATIGTVNHFLLNHALQLAGLSEKDVKLSNVSPEQTGPLFIAGQVDAAVTWEPYLSEALTGGGNLLYSTKDAPDLIVDGVMTSQAMIDDHAQALRNLVTAIDKGTAFYYSNTDEAADIAAKKLETTKDEVIAMMGGVKLLKQDEVKAMLTGKDSTLEARTEEYSSFFFERKLIDKEVKADDILDSFLFK</sequence>
<name>A0ABS5CJC0_9BACL</name>
<evidence type="ECO:0000256" key="1">
    <source>
        <dbReference type="ARBA" id="ARBA00004418"/>
    </source>
</evidence>
<organism evidence="7 8">
    <name type="scientific">Paenibacillus lignilyticus</name>
    <dbReference type="NCBI Taxonomy" id="1172615"/>
    <lineage>
        <taxon>Bacteria</taxon>
        <taxon>Bacillati</taxon>
        <taxon>Bacillota</taxon>
        <taxon>Bacilli</taxon>
        <taxon>Bacillales</taxon>
        <taxon>Paenibacillaceae</taxon>
        <taxon>Paenibacillus</taxon>
    </lineage>
</organism>
<comment type="subcellular location">
    <subcellularLocation>
        <location evidence="1">Periplasm</location>
    </subcellularLocation>
</comment>
<dbReference type="RefSeq" id="WP_210662793.1">
    <property type="nucleotide sequence ID" value="NZ_JAGKSP010000014.1"/>
</dbReference>